<dbReference type="EMBL" id="FNGE01000003">
    <property type="protein sequence ID" value="SDK84037.1"/>
    <property type="molecule type" value="Genomic_DNA"/>
</dbReference>
<keyword evidence="6 7" id="KW-0472">Membrane</keyword>
<dbReference type="SUPFAM" id="SSF161098">
    <property type="entry name" value="MetI-like"/>
    <property type="match status" value="1"/>
</dbReference>
<dbReference type="Pfam" id="PF00528">
    <property type="entry name" value="BPD_transp_1"/>
    <property type="match status" value="1"/>
</dbReference>
<dbReference type="PANTHER" id="PTHR43386:SF25">
    <property type="entry name" value="PEPTIDE ABC TRANSPORTER PERMEASE PROTEIN"/>
    <property type="match status" value="1"/>
</dbReference>
<proteinExistence type="inferred from homology"/>
<dbReference type="AlphaFoldDB" id="A0A1G9F6H2"/>
<dbReference type="GO" id="GO:0055085">
    <property type="term" value="P:transmembrane transport"/>
    <property type="evidence" value="ECO:0007669"/>
    <property type="project" value="InterPro"/>
</dbReference>
<feature type="transmembrane region" description="Helical" evidence="7">
    <location>
        <begin position="217"/>
        <end position="242"/>
    </location>
</feature>
<evidence type="ECO:0000313" key="10">
    <source>
        <dbReference type="Proteomes" id="UP000199555"/>
    </source>
</evidence>
<dbReference type="OrthoDB" id="9766870at2"/>
<dbReference type="PROSITE" id="PS50928">
    <property type="entry name" value="ABC_TM1"/>
    <property type="match status" value="1"/>
</dbReference>
<feature type="transmembrane region" description="Helical" evidence="7">
    <location>
        <begin position="99"/>
        <end position="125"/>
    </location>
</feature>
<evidence type="ECO:0000256" key="2">
    <source>
        <dbReference type="ARBA" id="ARBA00022448"/>
    </source>
</evidence>
<accession>A0A1G9F6H2</accession>
<dbReference type="PANTHER" id="PTHR43386">
    <property type="entry name" value="OLIGOPEPTIDE TRANSPORT SYSTEM PERMEASE PROTEIN APPC"/>
    <property type="match status" value="1"/>
</dbReference>
<evidence type="ECO:0000256" key="7">
    <source>
        <dbReference type="RuleBase" id="RU363032"/>
    </source>
</evidence>
<dbReference type="InterPro" id="IPR035906">
    <property type="entry name" value="MetI-like_sf"/>
</dbReference>
<keyword evidence="4 7" id="KW-0812">Transmembrane</keyword>
<keyword evidence="10" id="KW-1185">Reference proteome</keyword>
<organism evidence="9 10">
    <name type="scientific">Paracoccus chinensis</name>
    <dbReference type="NCBI Taxonomy" id="525640"/>
    <lineage>
        <taxon>Bacteria</taxon>
        <taxon>Pseudomonadati</taxon>
        <taxon>Pseudomonadota</taxon>
        <taxon>Alphaproteobacteria</taxon>
        <taxon>Rhodobacterales</taxon>
        <taxon>Paracoccaceae</taxon>
        <taxon>Paracoccus</taxon>
    </lineage>
</organism>
<protein>
    <submittedName>
        <fullName evidence="9">Dipeptide transport system permease protein</fullName>
    </submittedName>
</protein>
<dbReference type="InterPro" id="IPR000515">
    <property type="entry name" value="MetI-like"/>
</dbReference>
<feature type="transmembrane region" description="Helical" evidence="7">
    <location>
        <begin position="262"/>
        <end position="285"/>
    </location>
</feature>
<comment type="subcellular location">
    <subcellularLocation>
        <location evidence="1 7">Cell membrane</location>
        <topology evidence="1 7">Multi-pass membrane protein</topology>
    </subcellularLocation>
</comment>
<evidence type="ECO:0000259" key="8">
    <source>
        <dbReference type="PROSITE" id="PS50928"/>
    </source>
</evidence>
<reference evidence="10" key="1">
    <citation type="submission" date="2016-10" db="EMBL/GenBank/DDBJ databases">
        <authorList>
            <person name="Varghese N."/>
            <person name="Submissions S."/>
        </authorList>
    </citation>
    <scope>NUCLEOTIDE SEQUENCE [LARGE SCALE GENOMIC DNA]</scope>
    <source>
        <strain evidence="10">CGMCC 1.7655</strain>
    </source>
</reference>
<dbReference type="STRING" id="525640.SAMN04487971_103259"/>
<keyword evidence="2 7" id="KW-0813">Transport</keyword>
<keyword evidence="5 7" id="KW-1133">Transmembrane helix</keyword>
<dbReference type="Gene3D" id="1.10.3720.10">
    <property type="entry name" value="MetI-like"/>
    <property type="match status" value="1"/>
</dbReference>
<feature type="transmembrane region" description="Helical" evidence="7">
    <location>
        <begin position="31"/>
        <end position="53"/>
    </location>
</feature>
<dbReference type="RefSeq" id="WP_090753564.1">
    <property type="nucleotide sequence ID" value="NZ_FNGE01000003.1"/>
</dbReference>
<evidence type="ECO:0000256" key="1">
    <source>
        <dbReference type="ARBA" id="ARBA00004651"/>
    </source>
</evidence>
<dbReference type="Proteomes" id="UP000199555">
    <property type="component" value="Unassembled WGS sequence"/>
</dbReference>
<evidence type="ECO:0000256" key="4">
    <source>
        <dbReference type="ARBA" id="ARBA00022692"/>
    </source>
</evidence>
<dbReference type="Pfam" id="PF12911">
    <property type="entry name" value="OppC_N"/>
    <property type="match status" value="1"/>
</dbReference>
<sequence>MSVTDAMTPAAATDEAPARRHWFVALMRDPAAALAIAVFLLIALAALLAPWLAPHDPTESTRNMMLPPAWAERGSAEFLLGTDGQGRDILSRLLHGTRLTLLIGLVAVVLGGGIGSLLGLLAAFYGRLDPWIMRSVDVMLSFPAILLGLALVAVMGAGIMPVILALAVATVPDSARIARSVAVGVMKQEFVEAGRAIGLPDRTLFTRYLLRNCISSIMIFMSLRFGQVILLGSALSFLGLGARPPASELGMMASQGRDFMLFAPHIAIIPSVAIFVIVLTANVAGDALRDVLDPRTRN</sequence>
<evidence type="ECO:0000256" key="5">
    <source>
        <dbReference type="ARBA" id="ARBA00022989"/>
    </source>
</evidence>
<dbReference type="InterPro" id="IPR025966">
    <property type="entry name" value="OppC_N"/>
</dbReference>
<dbReference type="InterPro" id="IPR050366">
    <property type="entry name" value="BP-dependent_transpt_permease"/>
</dbReference>
<feature type="transmembrane region" description="Helical" evidence="7">
    <location>
        <begin position="145"/>
        <end position="169"/>
    </location>
</feature>
<comment type="similarity">
    <text evidence="7">Belongs to the binding-protein-dependent transport system permease family.</text>
</comment>
<name>A0A1G9F6H2_9RHOB</name>
<dbReference type="GO" id="GO:0005886">
    <property type="term" value="C:plasma membrane"/>
    <property type="evidence" value="ECO:0007669"/>
    <property type="project" value="UniProtKB-SubCell"/>
</dbReference>
<keyword evidence="3" id="KW-1003">Cell membrane</keyword>
<gene>
    <name evidence="9" type="ORF">SAMN04487971_103259</name>
</gene>
<evidence type="ECO:0000256" key="3">
    <source>
        <dbReference type="ARBA" id="ARBA00022475"/>
    </source>
</evidence>
<feature type="domain" description="ABC transmembrane type-1" evidence="8">
    <location>
        <begin position="97"/>
        <end position="285"/>
    </location>
</feature>
<evidence type="ECO:0000313" key="9">
    <source>
        <dbReference type="EMBL" id="SDK84037.1"/>
    </source>
</evidence>
<dbReference type="CDD" id="cd06261">
    <property type="entry name" value="TM_PBP2"/>
    <property type="match status" value="1"/>
</dbReference>
<evidence type="ECO:0000256" key="6">
    <source>
        <dbReference type="ARBA" id="ARBA00023136"/>
    </source>
</evidence>